<keyword evidence="1 3" id="KW-0808">Transferase</keyword>
<dbReference type="EMBL" id="JACAZI010000008">
    <property type="protein sequence ID" value="KAF7354385.1"/>
    <property type="molecule type" value="Genomic_DNA"/>
</dbReference>
<dbReference type="Proteomes" id="UP000620124">
    <property type="component" value="Unassembled WGS sequence"/>
</dbReference>
<keyword evidence="2" id="KW-0012">Acyltransferase</keyword>
<dbReference type="InterPro" id="IPR050317">
    <property type="entry name" value="Plant_Fungal_Acyltransferase"/>
</dbReference>
<name>A0A8H7CXY8_9AGAR</name>
<proteinExistence type="predicted"/>
<dbReference type="GO" id="GO:0016747">
    <property type="term" value="F:acyltransferase activity, transferring groups other than amino-acyl groups"/>
    <property type="evidence" value="ECO:0007669"/>
    <property type="project" value="TreeGrafter"/>
</dbReference>
<keyword evidence="4" id="KW-1185">Reference proteome</keyword>
<dbReference type="PANTHER" id="PTHR31642:SF11">
    <property type="entry name" value="SHIKIMATE O-HYDROXYCINNAMOYLTRANSFERASE"/>
    <property type="match status" value="1"/>
</dbReference>
<evidence type="ECO:0000256" key="2">
    <source>
        <dbReference type="ARBA" id="ARBA00023315"/>
    </source>
</evidence>
<reference evidence="3" key="1">
    <citation type="submission" date="2020-05" db="EMBL/GenBank/DDBJ databases">
        <title>Mycena genomes resolve the evolution of fungal bioluminescence.</title>
        <authorList>
            <person name="Tsai I.J."/>
        </authorList>
    </citation>
    <scope>NUCLEOTIDE SEQUENCE</scope>
    <source>
        <strain evidence="3">CCC161011</strain>
    </source>
</reference>
<dbReference type="InterPro" id="IPR023213">
    <property type="entry name" value="CAT-like_dom_sf"/>
</dbReference>
<dbReference type="Pfam" id="PF02458">
    <property type="entry name" value="Transferase"/>
    <property type="match status" value="2"/>
</dbReference>
<evidence type="ECO:0000313" key="3">
    <source>
        <dbReference type="EMBL" id="KAF7354385.1"/>
    </source>
</evidence>
<dbReference type="SUPFAM" id="SSF52777">
    <property type="entry name" value="CoA-dependent acyltransferases"/>
    <property type="match status" value="1"/>
</dbReference>
<dbReference type="Gene3D" id="3.30.559.10">
    <property type="entry name" value="Chloramphenicol acetyltransferase-like domain"/>
    <property type="match status" value="2"/>
</dbReference>
<evidence type="ECO:0000313" key="4">
    <source>
        <dbReference type="Proteomes" id="UP000620124"/>
    </source>
</evidence>
<protein>
    <submittedName>
        <fullName evidence="3">Anthranilate N-benzoyltransferase protein 3-like protein</fullName>
    </submittedName>
</protein>
<gene>
    <name evidence="3" type="ORF">MVEN_01127300</name>
</gene>
<organism evidence="3 4">
    <name type="scientific">Mycena venus</name>
    <dbReference type="NCBI Taxonomy" id="2733690"/>
    <lineage>
        <taxon>Eukaryota</taxon>
        <taxon>Fungi</taxon>
        <taxon>Dikarya</taxon>
        <taxon>Basidiomycota</taxon>
        <taxon>Agaricomycotina</taxon>
        <taxon>Agaricomycetes</taxon>
        <taxon>Agaricomycetidae</taxon>
        <taxon>Agaricales</taxon>
        <taxon>Marasmiineae</taxon>
        <taxon>Mycenaceae</taxon>
        <taxon>Mycena</taxon>
    </lineage>
</organism>
<comment type="caution">
    <text evidence="3">The sequence shown here is derived from an EMBL/GenBank/DDBJ whole genome shotgun (WGS) entry which is preliminary data.</text>
</comment>
<dbReference type="AlphaFoldDB" id="A0A8H7CXY8"/>
<dbReference type="PANTHER" id="PTHR31642">
    <property type="entry name" value="TRICHOTHECENE 3-O-ACETYLTRANSFERASE"/>
    <property type="match status" value="1"/>
</dbReference>
<accession>A0A8H7CXY8</accession>
<evidence type="ECO:0000256" key="1">
    <source>
        <dbReference type="ARBA" id="ARBA00022679"/>
    </source>
</evidence>
<sequence length="469" mass="51366">MASASSNSVTVIARHPVVCANESSWTALDSPFRLGAFDQVAGFVPIQIVWVYEQLSSSIELIPIERLQRAMERLLDYYPQLSGRLQIDSGDGTLGNRSPRHCSPESRLQYLPGAGNALLAPFDPTLDAVYRDPVFIVQHTRFACGSVALGVRCHHSVCDADGFFQLVRDLAELYRGLGSSENILAHPPHIRPYMSELVSPQERQAALDFQTPLFHVNPLADRDSTAADTSASATASLSPPPPVEGRFLRFSSARLAALKSLATDPSGGDWISTFDALSAYIYQRVHQARLWLSTTDPSFGELSRTDFLTPINLRGRLGLPARYFPNAFFTSYTTIPSEMLITGPLWQVAKIVHDLTRTSFLTSKDGLNGTLKWIAAQPDMRNIGPGFRYGNGSFMVSQWNKFDMYAGTVFDIAPVLVSPPFTHISLVDGLAFFLQTEEIGKGGDAGAIDLSLALAQPLWAIMDRDGPLA</sequence>
<dbReference type="OrthoDB" id="1862401at2759"/>